<evidence type="ECO:0000313" key="3">
    <source>
        <dbReference type="EMBL" id="EKM30997.1"/>
    </source>
</evidence>
<name>A0A454CXB1_VIBHA</name>
<dbReference type="STRING" id="669.AL538_15300"/>
<evidence type="ECO:0000313" key="4">
    <source>
        <dbReference type="Proteomes" id="UP000008367"/>
    </source>
</evidence>
<dbReference type="Pfam" id="PF05844">
    <property type="entry name" value="YopD"/>
    <property type="match status" value="1"/>
</dbReference>
<keyword evidence="2" id="KW-0472">Membrane</keyword>
<sequence>MLDKIGNTGRADLYGLGELGKTTKAEKAPETKTEAAAIRGNSEAAVSGPKHYQLDGPKAPAIGDQARVVEKLMSALAPTVNLLMQTTEKALNGEQVIKSPSDAISQSLSLLTLLYQVSKLSREQQVLQREIAVEANVASLKSQAQELNNSAKAMIAMAVISGVMAGVTAIMGAVGSMKAGKKIKQEAAGNKAFKGQQANLDAKMAEIKNTKGFEGAKAKRGEMHREANMIRTDMDHIKADTTAYGRKFDKQMGNNQATNSVIQALTQMANSASNVEQTKAQARSKEDEVLATRAQASKQKADENVGFQEGLLKELRELFRSIADSQNQAWRASIPTV</sequence>
<dbReference type="Proteomes" id="UP000008367">
    <property type="component" value="Unassembled WGS sequence"/>
</dbReference>
<gene>
    <name evidence="3" type="ORF">VCHENC02_3313</name>
</gene>
<comment type="caution">
    <text evidence="3">The sequence shown here is derived from an EMBL/GenBank/DDBJ whole genome shotgun (WGS) entry which is preliminary data.</text>
</comment>
<dbReference type="GeneID" id="83582274"/>
<evidence type="ECO:0000256" key="2">
    <source>
        <dbReference type="SAM" id="Phobius"/>
    </source>
</evidence>
<feature type="coiled-coil region" evidence="1">
    <location>
        <begin position="268"/>
        <end position="295"/>
    </location>
</feature>
<protein>
    <submittedName>
        <fullName evidence="3">YopD family protein</fullName>
    </submittedName>
</protein>
<dbReference type="EMBL" id="AJSR01001393">
    <property type="protein sequence ID" value="EKM30997.1"/>
    <property type="molecule type" value="Genomic_DNA"/>
</dbReference>
<organism evidence="3 4">
    <name type="scientific">Vibrio harveyi</name>
    <name type="common">Beneckea harveyi</name>
    <dbReference type="NCBI Taxonomy" id="669"/>
    <lineage>
        <taxon>Bacteria</taxon>
        <taxon>Pseudomonadati</taxon>
        <taxon>Pseudomonadota</taxon>
        <taxon>Gammaproteobacteria</taxon>
        <taxon>Vibrionales</taxon>
        <taxon>Vibrionaceae</taxon>
        <taxon>Vibrio</taxon>
    </lineage>
</organism>
<keyword evidence="1" id="KW-0175">Coiled coil</keyword>
<dbReference type="SMR" id="A0A454CXB1"/>
<feature type="transmembrane region" description="Helical" evidence="2">
    <location>
        <begin position="153"/>
        <end position="174"/>
    </location>
</feature>
<dbReference type="InterPro" id="IPR008898">
    <property type="entry name" value="YopD-like"/>
</dbReference>
<accession>A0A454CXB1</accession>
<keyword evidence="2" id="KW-1133">Transmembrane helix</keyword>
<proteinExistence type="predicted"/>
<evidence type="ECO:0000256" key="1">
    <source>
        <dbReference type="SAM" id="Coils"/>
    </source>
</evidence>
<dbReference type="NCBIfam" id="NF038055">
    <property type="entry name" value="T3SS_SctB_pilot"/>
    <property type="match status" value="1"/>
</dbReference>
<dbReference type="AlphaFoldDB" id="A0A454CXB1"/>
<dbReference type="RefSeq" id="WP_005450225.1">
    <property type="nucleotide sequence ID" value="NZ_BBKY01000036.1"/>
</dbReference>
<reference evidence="3 4" key="1">
    <citation type="submission" date="2012-10" db="EMBL/GenBank/DDBJ databases">
        <title>Genome sequence of Vibrio Cholerae HENC-02.</title>
        <authorList>
            <person name="Eppinger M."/>
            <person name="Hasan N.A."/>
            <person name="Sengamalay N."/>
            <person name="Hine E."/>
            <person name="Su Q."/>
            <person name="Daugherty S.C."/>
            <person name="Young S."/>
            <person name="Sadzewicz L."/>
            <person name="Tallon L."/>
            <person name="Cebula T.A."/>
            <person name="Ravel J."/>
            <person name="Colwell R.R."/>
        </authorList>
    </citation>
    <scope>NUCLEOTIDE SEQUENCE [LARGE SCALE GENOMIC DNA]</scope>
    <source>
        <strain evidence="3 4">HENC-02</strain>
    </source>
</reference>
<keyword evidence="2" id="KW-0812">Transmembrane</keyword>